<proteinExistence type="predicted"/>
<feature type="transmembrane region" description="Helical" evidence="2">
    <location>
        <begin position="120"/>
        <end position="140"/>
    </location>
</feature>
<dbReference type="AlphaFoldDB" id="A0A9P9AMY0"/>
<dbReference type="PANTHER" id="PTHR42083:SF1">
    <property type="entry name" value="MARVEL DOMAIN-CONTAINING PROTEIN"/>
    <property type="match status" value="1"/>
</dbReference>
<comment type="caution">
    <text evidence="3">The sequence shown here is derived from an EMBL/GenBank/DDBJ whole genome shotgun (WGS) entry which is preliminary data.</text>
</comment>
<feature type="transmembrane region" description="Helical" evidence="2">
    <location>
        <begin position="20"/>
        <end position="37"/>
    </location>
</feature>
<dbReference type="EMBL" id="JAGPYM010000008">
    <property type="protein sequence ID" value="KAH6891068.1"/>
    <property type="molecule type" value="Genomic_DNA"/>
</dbReference>
<feature type="transmembrane region" description="Helical" evidence="2">
    <location>
        <begin position="81"/>
        <end position="100"/>
    </location>
</feature>
<organism evidence="3 4">
    <name type="scientific">Thelonectria olida</name>
    <dbReference type="NCBI Taxonomy" id="1576542"/>
    <lineage>
        <taxon>Eukaryota</taxon>
        <taxon>Fungi</taxon>
        <taxon>Dikarya</taxon>
        <taxon>Ascomycota</taxon>
        <taxon>Pezizomycotina</taxon>
        <taxon>Sordariomycetes</taxon>
        <taxon>Hypocreomycetidae</taxon>
        <taxon>Hypocreales</taxon>
        <taxon>Nectriaceae</taxon>
        <taxon>Thelonectria</taxon>
    </lineage>
</organism>
<keyword evidence="2" id="KW-0812">Transmembrane</keyword>
<protein>
    <recommendedName>
        <fullName evidence="5">MARVEL domain-containing protein</fullName>
    </recommendedName>
</protein>
<evidence type="ECO:0000313" key="4">
    <source>
        <dbReference type="Proteomes" id="UP000777438"/>
    </source>
</evidence>
<keyword evidence="4" id="KW-1185">Reference proteome</keyword>
<dbReference type="OrthoDB" id="5363290at2759"/>
<evidence type="ECO:0000256" key="1">
    <source>
        <dbReference type="SAM" id="MobiDB-lite"/>
    </source>
</evidence>
<name>A0A9P9AMY0_9HYPO</name>
<gene>
    <name evidence="3" type="ORF">B0T10DRAFT_301694</name>
</gene>
<reference evidence="3 4" key="1">
    <citation type="journal article" date="2021" name="Nat. Commun.">
        <title>Genetic determinants of endophytism in the Arabidopsis root mycobiome.</title>
        <authorList>
            <person name="Mesny F."/>
            <person name="Miyauchi S."/>
            <person name="Thiergart T."/>
            <person name="Pickel B."/>
            <person name="Atanasova L."/>
            <person name="Karlsson M."/>
            <person name="Huettel B."/>
            <person name="Barry K.W."/>
            <person name="Haridas S."/>
            <person name="Chen C."/>
            <person name="Bauer D."/>
            <person name="Andreopoulos W."/>
            <person name="Pangilinan J."/>
            <person name="LaButti K."/>
            <person name="Riley R."/>
            <person name="Lipzen A."/>
            <person name="Clum A."/>
            <person name="Drula E."/>
            <person name="Henrissat B."/>
            <person name="Kohler A."/>
            <person name="Grigoriev I.V."/>
            <person name="Martin F.M."/>
            <person name="Hacquard S."/>
        </authorList>
    </citation>
    <scope>NUCLEOTIDE SEQUENCE [LARGE SCALE GENOMIC DNA]</scope>
    <source>
        <strain evidence="3 4">MPI-CAGE-CH-0241</strain>
    </source>
</reference>
<sequence>MTREWHPRALAQITLRSLQFVFACISAALYAVDLANWSSASKHANASWIYAEVVSVLAVFTCVAQWWLALRPLASCPWDSLLFLLWLVAVAVFGQFLSGNDEPEGGFSKGRIGAAVGIDALNMVLWLMSAVEACMCCGATREVKRQKKVQPSQKERDFAMEEVKVADENPPSYDEAV</sequence>
<evidence type="ECO:0008006" key="5">
    <source>
        <dbReference type="Google" id="ProtNLM"/>
    </source>
</evidence>
<accession>A0A9P9AMY0</accession>
<dbReference type="Proteomes" id="UP000777438">
    <property type="component" value="Unassembled WGS sequence"/>
</dbReference>
<keyword evidence="2" id="KW-0472">Membrane</keyword>
<evidence type="ECO:0000256" key="2">
    <source>
        <dbReference type="SAM" id="Phobius"/>
    </source>
</evidence>
<feature type="compositionally biased region" description="Basic and acidic residues" evidence="1">
    <location>
        <begin position="153"/>
        <end position="167"/>
    </location>
</feature>
<evidence type="ECO:0000313" key="3">
    <source>
        <dbReference type="EMBL" id="KAH6891068.1"/>
    </source>
</evidence>
<feature type="transmembrane region" description="Helical" evidence="2">
    <location>
        <begin position="49"/>
        <end position="69"/>
    </location>
</feature>
<keyword evidence="2" id="KW-1133">Transmembrane helix</keyword>
<feature type="region of interest" description="Disordered" evidence="1">
    <location>
        <begin position="148"/>
        <end position="177"/>
    </location>
</feature>
<dbReference type="PANTHER" id="PTHR42083">
    <property type="entry name" value="MARVEL DOMAIN-CONTAINING PROTEIN"/>
    <property type="match status" value="1"/>
</dbReference>